<feature type="region of interest" description="Disordered" evidence="1">
    <location>
        <begin position="544"/>
        <end position="572"/>
    </location>
</feature>
<feature type="compositionally biased region" description="Basic and acidic residues" evidence="1">
    <location>
        <begin position="41"/>
        <end position="63"/>
    </location>
</feature>
<feature type="region of interest" description="Disordered" evidence="1">
    <location>
        <begin position="41"/>
        <end position="175"/>
    </location>
</feature>
<feature type="region of interest" description="Disordered" evidence="1">
    <location>
        <begin position="17"/>
        <end position="36"/>
    </location>
</feature>
<name>A0AAD6UR48_9AGAR</name>
<evidence type="ECO:0000313" key="2">
    <source>
        <dbReference type="EMBL" id="KAJ7191854.1"/>
    </source>
</evidence>
<feature type="region of interest" description="Disordered" evidence="1">
    <location>
        <begin position="416"/>
        <end position="470"/>
    </location>
</feature>
<gene>
    <name evidence="2" type="ORF">GGX14DRAFT_596772</name>
</gene>
<keyword evidence="3" id="KW-1185">Reference proteome</keyword>
<feature type="compositionally biased region" description="Basic residues" evidence="1">
    <location>
        <begin position="557"/>
        <end position="572"/>
    </location>
</feature>
<feature type="region of interest" description="Disordered" evidence="1">
    <location>
        <begin position="231"/>
        <end position="308"/>
    </location>
</feature>
<feature type="compositionally biased region" description="Basic and acidic residues" evidence="1">
    <location>
        <begin position="17"/>
        <end position="31"/>
    </location>
</feature>
<evidence type="ECO:0000313" key="3">
    <source>
        <dbReference type="Proteomes" id="UP001219525"/>
    </source>
</evidence>
<sequence>MVRAKWRFEAFEPFEVKSARQTDRKSTHKLEAAWPLPHTTISREEYITRSKPHRDSSKDERQSLVRGPILLNGHGDHDSETASKLEKESPYPAFSKEAGSQVEHHALPVKEADFRQAQELTAAKRAGSMTAPQPKPQDTPGAAFAMESDVLGAHLPTMPQPTPPEPSGAPTEKTADVQLALDSTTFRPVPRRPLSAPVVKEADVTLSQNLATSQQPCGTVNALAEKEAGVTEAQGPAVTKQAGVSASLTRPRALPSEPTPKEADVNGALDPVASQHGRHEPSGAFKVDVQRAQDPATFRPASRGPKGTDVRLFQDLATSAFSAPASSAKAAGVTAAPNPPVTSQAGTVSVQQAQDPATFRPASRGLPDSKGADVGLFRDPATSQPDPLGAFGVPAPSVKAAGVTATQDLPVTRQAGVVSASSLTPRGVRPPSPPTATADVKGTLDLAAPQLGPRRVPSAKTVKGGDLQQAQDVAVTRSVPRVPPPSVPSVKGVDGTEARDFAVTKLGGPVATYPPQASAVEAAQVPTSIKPAGAAPERRVYAVKEGNDSALDSGVPKQKRAKSPKLKGALRR</sequence>
<evidence type="ECO:0000256" key="1">
    <source>
        <dbReference type="SAM" id="MobiDB-lite"/>
    </source>
</evidence>
<dbReference type="EMBL" id="JARJCW010000127">
    <property type="protein sequence ID" value="KAJ7191854.1"/>
    <property type="molecule type" value="Genomic_DNA"/>
</dbReference>
<feature type="compositionally biased region" description="Pro residues" evidence="1">
    <location>
        <begin position="158"/>
        <end position="167"/>
    </location>
</feature>
<protein>
    <submittedName>
        <fullName evidence="2">Uncharacterized protein</fullName>
    </submittedName>
</protein>
<organism evidence="2 3">
    <name type="scientific">Mycena pura</name>
    <dbReference type="NCBI Taxonomy" id="153505"/>
    <lineage>
        <taxon>Eukaryota</taxon>
        <taxon>Fungi</taxon>
        <taxon>Dikarya</taxon>
        <taxon>Basidiomycota</taxon>
        <taxon>Agaricomycotina</taxon>
        <taxon>Agaricomycetes</taxon>
        <taxon>Agaricomycetidae</taxon>
        <taxon>Agaricales</taxon>
        <taxon>Marasmiineae</taxon>
        <taxon>Mycenaceae</taxon>
        <taxon>Mycena</taxon>
    </lineage>
</organism>
<feature type="region of interest" description="Disordered" evidence="1">
    <location>
        <begin position="324"/>
        <end position="393"/>
    </location>
</feature>
<feature type="compositionally biased region" description="Basic and acidic residues" evidence="1">
    <location>
        <begin position="102"/>
        <end position="116"/>
    </location>
</feature>
<reference evidence="2" key="1">
    <citation type="submission" date="2023-03" db="EMBL/GenBank/DDBJ databases">
        <title>Massive genome expansion in bonnet fungi (Mycena s.s.) driven by repeated elements and novel gene families across ecological guilds.</title>
        <authorList>
            <consortium name="Lawrence Berkeley National Laboratory"/>
            <person name="Harder C.B."/>
            <person name="Miyauchi S."/>
            <person name="Viragh M."/>
            <person name="Kuo A."/>
            <person name="Thoen E."/>
            <person name="Andreopoulos B."/>
            <person name="Lu D."/>
            <person name="Skrede I."/>
            <person name="Drula E."/>
            <person name="Henrissat B."/>
            <person name="Morin E."/>
            <person name="Kohler A."/>
            <person name="Barry K."/>
            <person name="LaButti K."/>
            <person name="Morin E."/>
            <person name="Salamov A."/>
            <person name="Lipzen A."/>
            <person name="Mereny Z."/>
            <person name="Hegedus B."/>
            <person name="Baldrian P."/>
            <person name="Stursova M."/>
            <person name="Weitz H."/>
            <person name="Taylor A."/>
            <person name="Grigoriev I.V."/>
            <person name="Nagy L.G."/>
            <person name="Martin F."/>
            <person name="Kauserud H."/>
        </authorList>
    </citation>
    <scope>NUCLEOTIDE SEQUENCE</scope>
    <source>
        <strain evidence="2">9144</strain>
    </source>
</reference>
<feature type="compositionally biased region" description="Basic and acidic residues" evidence="1">
    <location>
        <begin position="74"/>
        <end position="89"/>
    </location>
</feature>
<dbReference type="AlphaFoldDB" id="A0AAD6UR48"/>
<feature type="compositionally biased region" description="Low complexity" evidence="1">
    <location>
        <begin position="324"/>
        <end position="336"/>
    </location>
</feature>
<dbReference type="Proteomes" id="UP001219525">
    <property type="component" value="Unassembled WGS sequence"/>
</dbReference>
<feature type="compositionally biased region" description="Polar residues" evidence="1">
    <location>
        <begin position="341"/>
        <end position="355"/>
    </location>
</feature>
<proteinExistence type="predicted"/>
<comment type="caution">
    <text evidence="2">The sequence shown here is derived from an EMBL/GenBank/DDBJ whole genome shotgun (WGS) entry which is preliminary data.</text>
</comment>
<accession>A0AAD6UR48</accession>